<feature type="domain" description="HTH lysR-type" evidence="5">
    <location>
        <begin position="10"/>
        <end position="67"/>
    </location>
</feature>
<evidence type="ECO:0000256" key="2">
    <source>
        <dbReference type="ARBA" id="ARBA00023015"/>
    </source>
</evidence>
<dbReference type="InterPro" id="IPR000847">
    <property type="entry name" value="LysR_HTH_N"/>
</dbReference>
<proteinExistence type="inferred from homology"/>
<organism evidence="6 7">
    <name type="scientific">Psychrosphaera haliotis</name>
    <dbReference type="NCBI Taxonomy" id="555083"/>
    <lineage>
        <taxon>Bacteria</taxon>
        <taxon>Pseudomonadati</taxon>
        <taxon>Pseudomonadota</taxon>
        <taxon>Gammaproteobacteria</taxon>
        <taxon>Alteromonadales</taxon>
        <taxon>Pseudoalteromonadaceae</taxon>
        <taxon>Psychrosphaera</taxon>
    </lineage>
</organism>
<dbReference type="Gene3D" id="1.10.10.10">
    <property type="entry name" value="Winged helix-like DNA-binding domain superfamily/Winged helix DNA-binding domain"/>
    <property type="match status" value="1"/>
</dbReference>
<keyword evidence="7" id="KW-1185">Reference proteome</keyword>
<evidence type="ECO:0000259" key="5">
    <source>
        <dbReference type="PROSITE" id="PS50931"/>
    </source>
</evidence>
<dbReference type="PROSITE" id="PS50931">
    <property type="entry name" value="HTH_LYSR"/>
    <property type="match status" value="1"/>
</dbReference>
<dbReference type="AlphaFoldDB" id="A0A6N8FCR2"/>
<dbReference type="SUPFAM" id="SSF46785">
    <property type="entry name" value="Winged helix' DNA-binding domain"/>
    <property type="match status" value="1"/>
</dbReference>
<dbReference type="Pfam" id="PF03466">
    <property type="entry name" value="LysR_substrate"/>
    <property type="match status" value="1"/>
</dbReference>
<dbReference type="PANTHER" id="PTHR30118">
    <property type="entry name" value="HTH-TYPE TRANSCRIPTIONAL REGULATOR LEUO-RELATED"/>
    <property type="match status" value="1"/>
</dbReference>
<dbReference type="Proteomes" id="UP000439994">
    <property type="component" value="Unassembled WGS sequence"/>
</dbReference>
<dbReference type="CDD" id="cd08417">
    <property type="entry name" value="PBP2_Nitroaromatics_like"/>
    <property type="match status" value="1"/>
</dbReference>
<dbReference type="Gene3D" id="3.40.190.10">
    <property type="entry name" value="Periplasmic binding protein-like II"/>
    <property type="match status" value="2"/>
</dbReference>
<dbReference type="InterPro" id="IPR005119">
    <property type="entry name" value="LysR_subst-bd"/>
</dbReference>
<evidence type="ECO:0000256" key="4">
    <source>
        <dbReference type="ARBA" id="ARBA00023163"/>
    </source>
</evidence>
<comment type="caution">
    <text evidence="6">The sequence shown here is derived from an EMBL/GenBank/DDBJ whole genome shotgun (WGS) entry which is preliminary data.</text>
</comment>
<dbReference type="EMBL" id="WOCD01000005">
    <property type="protein sequence ID" value="MUH72957.1"/>
    <property type="molecule type" value="Genomic_DNA"/>
</dbReference>
<dbReference type="Pfam" id="PF00126">
    <property type="entry name" value="HTH_1"/>
    <property type="match status" value="1"/>
</dbReference>
<dbReference type="GO" id="GO:0003700">
    <property type="term" value="F:DNA-binding transcription factor activity"/>
    <property type="evidence" value="ECO:0007669"/>
    <property type="project" value="InterPro"/>
</dbReference>
<dbReference type="RefSeq" id="WP_155696158.1">
    <property type="nucleotide sequence ID" value="NZ_WOCD01000005.1"/>
</dbReference>
<protein>
    <submittedName>
        <fullName evidence="6">LysR family transcriptional regulator</fullName>
    </submittedName>
</protein>
<dbReference type="PANTHER" id="PTHR30118:SF15">
    <property type="entry name" value="TRANSCRIPTIONAL REGULATORY PROTEIN"/>
    <property type="match status" value="1"/>
</dbReference>
<reference evidence="6 7" key="1">
    <citation type="submission" date="2019-11" db="EMBL/GenBank/DDBJ databases">
        <title>P. haliotis isolates from Z. marina roots.</title>
        <authorList>
            <person name="Cohen M."/>
            <person name="Jospin G."/>
            <person name="Eisen J.A."/>
            <person name="Coil D.A."/>
        </authorList>
    </citation>
    <scope>NUCLEOTIDE SEQUENCE [LARGE SCALE GENOMIC DNA]</scope>
    <source>
        <strain evidence="6 7">UCD-MCMsp1aY</strain>
    </source>
</reference>
<dbReference type="OrthoDB" id="8720143at2"/>
<evidence type="ECO:0000313" key="7">
    <source>
        <dbReference type="Proteomes" id="UP000439994"/>
    </source>
</evidence>
<keyword evidence="3" id="KW-0238">DNA-binding</keyword>
<dbReference type="SUPFAM" id="SSF53850">
    <property type="entry name" value="Periplasmic binding protein-like II"/>
    <property type="match status" value="1"/>
</dbReference>
<dbReference type="InterPro" id="IPR037402">
    <property type="entry name" value="YidZ_PBP2"/>
</dbReference>
<dbReference type="InterPro" id="IPR036388">
    <property type="entry name" value="WH-like_DNA-bd_sf"/>
</dbReference>
<name>A0A6N8FCR2_9GAMM</name>
<accession>A0A6N8FCR2</accession>
<evidence type="ECO:0000256" key="1">
    <source>
        <dbReference type="ARBA" id="ARBA00009437"/>
    </source>
</evidence>
<evidence type="ECO:0000256" key="3">
    <source>
        <dbReference type="ARBA" id="ARBA00023125"/>
    </source>
</evidence>
<keyword evidence="2" id="KW-0805">Transcription regulation</keyword>
<dbReference type="InterPro" id="IPR036390">
    <property type="entry name" value="WH_DNA-bd_sf"/>
</dbReference>
<gene>
    <name evidence="6" type="ORF">GNP35_10970</name>
</gene>
<comment type="similarity">
    <text evidence="1">Belongs to the LysR transcriptional regulatory family.</text>
</comment>
<dbReference type="GO" id="GO:0003677">
    <property type="term" value="F:DNA binding"/>
    <property type="evidence" value="ECO:0007669"/>
    <property type="project" value="UniProtKB-KW"/>
</dbReference>
<evidence type="ECO:0000313" key="6">
    <source>
        <dbReference type="EMBL" id="MUH72957.1"/>
    </source>
</evidence>
<sequence>MLDTKTIQQLDLNLLKVFETLYLERNMTLVAKSLFISPSAVSHAIKRLRTALSDDLFIRQGSQMQPTTACERMAPQLIETLNQLRRILQSCGEFSLSSSKQTFKLAMPEALEPLVLTKIYQRITAQAPKIKITSVKLSRHEMSRHLATKQIDVAIDIALPKKLPIKHLELSSDEYCVLMSKHHNSGGSLSTEQYLNCPHVSVSSRATGKVLEDFAILELGENREIDVRCQSYSTAKEFLKGSNYLLTLPGILARQLVDDTLMICRMPIPLPPVKTHLYWHQNTEDDEAIAWLRDQIRLAF</sequence>
<dbReference type="InterPro" id="IPR050389">
    <property type="entry name" value="LysR-type_TF"/>
</dbReference>
<keyword evidence="4" id="KW-0804">Transcription</keyword>